<feature type="compositionally biased region" description="Polar residues" evidence="1">
    <location>
        <begin position="903"/>
        <end position="914"/>
    </location>
</feature>
<dbReference type="STRING" id="214684.Q5KHI5"/>
<dbReference type="Pfam" id="PF26283">
    <property type="entry name" value="Ig_TRAPPC9-Trs120_4th"/>
    <property type="match status" value="1"/>
</dbReference>
<sequence>MSLHTPLSPLADPFSLAKLQVLLVPVHAHAPISKSTFHHYTEVIKGHQTLRTDELVPPFHPELPRGGGPNPRLRFFPHLTSPGGYGGYGRNGGGGGSGHQVHLTYTHSPPAKHLYPLSLFRISEFPLVVIGIAVDGGEDTLSRTQKDQEMEGYKLSSGEEVEGDIGEGEATPTLPTWINPSKTKSASLQVTPETAFDHALSSLFPSTSPFPLVKRLVVVPNPNLGADGSEERKNRGEGGVWYAPREGLGQWMSQLIGEAVGDALGELGVIAASLETPSGLQTLSSTILPSLTCLPPPSSSAETVGNSDNNFFPRPRSKTPNSYISRSSTPSSTSRSTPTIAGDVTGKVRCIIPGGIPSSAVTAGAGATQTQLPIEFPFPIHITNPTSSSTSLTTSTSTSALGSSSINASGTGRPSSTISSSSSSLTNPFRRSLAVSSPFSRSSSSASMAGTGSPASSSLTITGGGVGGVSPGVSPSPSPSPSPAPTHGPKSSHPLSRYTSYPLASFSSSSTSTNTTIPPLATGRLLKIIADFLLLSGLFSDSIVFYDEAIQRCKEVGDVLWEAAGREGRAVAGIEEGWGWRGGVTQTQPFPSSPIPNEIFSQFVAALGCISSAPLLFPESSPEFDATSASGLEPQQMADRGTHLLAYLYAALALRSAHFLLIVWAAGGWGEVALGCLVRHELPRSFLPPISNISSLSSVTPAHANETSMYAQDEKRKSHLRALSASSQIPRHFILSLARLATSAPILRCLQSSSSSDLGSSSDSFGVEEVVVWREVGWVARLVGMERKEGWIGGMVGEAIVGVLSASTASGGRNGAGTREGRNGKAGRIRSGTVVTNTITNTNTTSMGGSADKEKDRRLSTMSQASLSSQTSQNTQTTQTSQTDTDPASASASVGLGLGMSVHISSTHPTTSESDSQRRSGRGGITVRRKEVTQGNAGIFSILSQQARILGIDILRDVFPIERSVSVLWPPVGSGGSKREDKGRGLSSGGIVGVDDELGIGFAGVGVEDFGWASLKLEFLKKSITLLGNLPDHPNTVRLALIALHLLPSLSHQLALQSGSGVDGGTQMVLNRVYIAALGVMKRRGLAAYGACGKGEVGWWVPGRVVVSLEVASLPKNKYPTRHSMAELVSKATDGNGVGGKKDGKGQGAKRDPFLYNPRTSRIGISVGDKTVLVANEQIEVFVTLRNPFAFPMNIKDMSIITSGAPLHTQSYEVSIPALSIQTVRLSALAPSPGIVQIRGISLRLSDGSAADFYLPLLDDKECQKRERQRQKERIRCRDAKRSGMDRRTAWEEEIIMKEERMREEKENLESLKWLECEVVEPLPLAWIKSTTLTHGMAMLHNGETSTIQITLENTSPIPINYLKLSFEDSTVRAATRVMQENELGAEEAYELDWDVRNRSVFTWENPMTLGAGEGDECLIVPGGRKVLKIKCLGKVGCIEGLVRIDYGHVQSISRGSTQTDDADLLTPITTSATFYTRQITFPVLFTVTHTLECHSLDITHLGHCANNGYSTPGINGTNNLEIPEEDNGDLRKALARENNLTHCLVGLSVANVYGVPFEVCLSRKDKRAKSENVECRRLIPPGATERLIVPIPRKSISQDILSQPIPSLSERQYVVDKEKKSRSRIALERELFWYREALLDMLDLTWTEPGSQRHGSLILRNQILTPSLLQVFRADAIDIRVILRGREKDGDVQAMDFVDLVVEVTNNLERPYRPYINLACLPTSSTDYSWARPTSIYRPPPTEQHSHAHPHRNVLFDSYPAGPLTMLQKGEKDVYEVGMTFLASGEYGFRASVEEIKRKDREGDVEQVGERKVWFSPVLQVQVL</sequence>
<feature type="region of interest" description="Disordered" evidence="1">
    <location>
        <begin position="385"/>
        <end position="495"/>
    </location>
</feature>
<dbReference type="Proteomes" id="UP000002149">
    <property type="component" value="Chromosome 4"/>
</dbReference>
<evidence type="ECO:0000256" key="1">
    <source>
        <dbReference type="SAM" id="MobiDB-lite"/>
    </source>
</evidence>
<dbReference type="VEuPathDB" id="FungiDB:CND06370"/>
<keyword evidence="7" id="KW-1185">Reference proteome</keyword>
<dbReference type="InterPro" id="IPR058568">
    <property type="entry name" value="Ig_TRAPPC9_Trs120_4th"/>
</dbReference>
<feature type="compositionally biased region" description="Low complexity" evidence="1">
    <location>
        <begin position="833"/>
        <end position="845"/>
    </location>
</feature>
<feature type="compositionally biased region" description="Pro residues" evidence="1">
    <location>
        <begin position="474"/>
        <end position="486"/>
    </location>
</feature>
<dbReference type="Pfam" id="PF26282">
    <property type="entry name" value="Ig_TRAPPC9-Trs120_3rd"/>
    <property type="match status" value="1"/>
</dbReference>
<dbReference type="InterPro" id="IPR013935">
    <property type="entry name" value="Trs120_TRAPPC9"/>
</dbReference>
<evidence type="ECO:0000259" key="2">
    <source>
        <dbReference type="Pfam" id="PF08626"/>
    </source>
</evidence>
<dbReference type="PaxDb" id="214684-Q5KHI5"/>
<proteinExistence type="predicted"/>
<evidence type="ECO:0000259" key="4">
    <source>
        <dbReference type="Pfam" id="PF26282"/>
    </source>
</evidence>
<feature type="compositionally biased region" description="Low complexity" evidence="1">
    <location>
        <begin position="432"/>
        <end position="458"/>
    </location>
</feature>
<evidence type="ECO:0000313" key="6">
    <source>
        <dbReference type="EMBL" id="AAW43352.2"/>
    </source>
</evidence>
<feature type="region of interest" description="Disordered" evidence="1">
    <location>
        <begin position="808"/>
        <end position="930"/>
    </location>
</feature>
<evidence type="ECO:0000313" key="7">
    <source>
        <dbReference type="Proteomes" id="UP000002149"/>
    </source>
</evidence>
<dbReference type="EMBL" id="AE017344">
    <property type="protein sequence ID" value="AAW43352.2"/>
    <property type="molecule type" value="Genomic_DNA"/>
</dbReference>
<name>Q5KHI5_CRYD1</name>
<organism evidence="6 7">
    <name type="scientific">Cryptococcus deneoformans (strain JEC21 / ATCC MYA-565)</name>
    <name type="common">Cryptococcus neoformans var. neoformans serotype D</name>
    <dbReference type="NCBI Taxonomy" id="214684"/>
    <lineage>
        <taxon>Eukaryota</taxon>
        <taxon>Fungi</taxon>
        <taxon>Dikarya</taxon>
        <taxon>Basidiomycota</taxon>
        <taxon>Agaricomycotina</taxon>
        <taxon>Tremellomycetes</taxon>
        <taxon>Tremellales</taxon>
        <taxon>Cryptococcaceae</taxon>
        <taxon>Cryptococcus</taxon>
        <taxon>Cryptococcus neoformans species complex</taxon>
    </lineage>
</organism>
<feature type="domain" description="Trs120/TRAPPC9 first Ig-like" evidence="3">
    <location>
        <begin position="1106"/>
        <end position="1321"/>
    </location>
</feature>
<dbReference type="PANTHER" id="PTHR21512:SF5">
    <property type="entry name" value="TRAFFICKING PROTEIN PARTICLE COMPLEX SUBUNIT 9"/>
    <property type="match status" value="1"/>
</dbReference>
<feature type="compositionally biased region" description="Low complexity" evidence="1">
    <location>
        <begin position="325"/>
        <end position="339"/>
    </location>
</feature>
<dbReference type="GeneID" id="3256936"/>
<dbReference type="GO" id="GO:0005802">
    <property type="term" value="C:trans-Golgi network"/>
    <property type="evidence" value="ECO:0000318"/>
    <property type="project" value="GO_Central"/>
</dbReference>
<dbReference type="InterPro" id="IPR058563">
    <property type="entry name" value="Trs120_TRAPPC9_N"/>
</dbReference>
<dbReference type="RefSeq" id="XP_024512794.1">
    <property type="nucleotide sequence ID" value="XM_024657128.1"/>
</dbReference>
<accession>Q5KHI5</accession>
<dbReference type="InterPro" id="IPR058565">
    <property type="entry name" value="Ig_TRAPPC9_Trs120_1st"/>
</dbReference>
<dbReference type="Pfam" id="PF26280">
    <property type="entry name" value="Ig_TRAPPC9-Trs120_2nd"/>
    <property type="match status" value="1"/>
</dbReference>
<dbReference type="PANTHER" id="PTHR21512">
    <property type="entry name" value="TRAFFICKING PROTEIN PARTICLE COMPLEX SUBUNIT 9"/>
    <property type="match status" value="1"/>
</dbReference>
<evidence type="ECO:0000259" key="3">
    <source>
        <dbReference type="Pfam" id="PF26254"/>
    </source>
</evidence>
<feature type="compositionally biased region" description="Basic and acidic residues" evidence="1">
    <location>
        <begin position="1140"/>
        <end position="1153"/>
    </location>
</feature>
<feature type="region of interest" description="Disordered" evidence="1">
    <location>
        <begin position="1132"/>
        <end position="1154"/>
    </location>
</feature>
<dbReference type="InParanoid" id="Q5KHI5"/>
<dbReference type="OrthoDB" id="27962at2759"/>
<dbReference type="Pfam" id="PF26254">
    <property type="entry name" value="Ig_TRAPPC9-Trs120_1st"/>
    <property type="match status" value="1"/>
</dbReference>
<feature type="domain" description="Trs120/TRAPPC9 N-terminal" evidence="2">
    <location>
        <begin position="392"/>
        <end position="571"/>
    </location>
</feature>
<dbReference type="HOGENOM" id="CLU_002231_2_0_1"/>
<feature type="domain" description="Trs120/TRAPPC9 fourth Ig-like" evidence="5">
    <location>
        <begin position="1690"/>
        <end position="1817"/>
    </location>
</feature>
<dbReference type="eggNOG" id="KOG1953">
    <property type="taxonomic scope" value="Eukaryota"/>
</dbReference>
<feature type="compositionally biased region" description="Polar residues" evidence="1">
    <location>
        <begin position="301"/>
        <end position="310"/>
    </location>
</feature>
<feature type="compositionally biased region" description="Low complexity" evidence="1">
    <location>
        <begin position="860"/>
        <end position="883"/>
    </location>
</feature>
<protein>
    <submittedName>
        <fullName evidence="6">Uncharacterized protein</fullName>
    </submittedName>
</protein>
<feature type="compositionally biased region" description="Low complexity" evidence="1">
    <location>
        <begin position="385"/>
        <end position="424"/>
    </location>
</feature>
<dbReference type="KEGG" id="cne:CND06370"/>
<dbReference type="Pfam" id="PF08626">
    <property type="entry name" value="TRAPPC9-Trs120"/>
    <property type="match status" value="1"/>
</dbReference>
<dbReference type="InterPro" id="IPR058567">
    <property type="entry name" value="Ig_TRAPPC9_Trs120_3rd"/>
</dbReference>
<feature type="region of interest" description="Disordered" evidence="1">
    <location>
        <begin position="295"/>
        <end position="341"/>
    </location>
</feature>
<evidence type="ECO:0000259" key="5">
    <source>
        <dbReference type="Pfam" id="PF26283"/>
    </source>
</evidence>
<gene>
    <name evidence="6" type="ordered locus">CND06370</name>
</gene>
<reference evidence="6 7" key="1">
    <citation type="journal article" date="2005" name="Science">
        <title>The genome of the basidiomycetous yeast and human pathogen Cryptococcus neoformans.</title>
        <authorList>
            <person name="Loftus B.J."/>
            <person name="Fung E."/>
            <person name="Roncaglia P."/>
            <person name="Rowley D."/>
            <person name="Amedeo P."/>
            <person name="Bruno D."/>
            <person name="Vamathevan J."/>
            <person name="Miranda M."/>
            <person name="Anderson I.J."/>
            <person name="Fraser J.A."/>
            <person name="Allen J.E."/>
            <person name="Bosdet I.E."/>
            <person name="Brent M.R."/>
            <person name="Chiu R."/>
            <person name="Doering T.L."/>
            <person name="Donlin M.J."/>
            <person name="D'Souza C.A."/>
            <person name="Fox D.S."/>
            <person name="Grinberg V."/>
            <person name="Fu J."/>
            <person name="Fukushima M."/>
            <person name="Haas B.J."/>
            <person name="Huang J.C."/>
            <person name="Janbon G."/>
            <person name="Jones S.J."/>
            <person name="Koo H.L."/>
            <person name="Krzywinski M.I."/>
            <person name="Kwon-Chung J.K."/>
            <person name="Lengeler K.B."/>
            <person name="Maiti R."/>
            <person name="Marra M.A."/>
            <person name="Marra R.E."/>
            <person name="Mathewson C.A."/>
            <person name="Mitchell T.G."/>
            <person name="Pertea M."/>
            <person name="Riggs F.R."/>
            <person name="Salzberg S.L."/>
            <person name="Schein J.E."/>
            <person name="Shvartsbeyn A."/>
            <person name="Shin H."/>
            <person name="Shumway M."/>
            <person name="Specht C.A."/>
            <person name="Suh B.B."/>
            <person name="Tenney A."/>
            <person name="Utterback T.R."/>
            <person name="Wickes B.L."/>
            <person name="Wortman J.R."/>
            <person name="Wye N.H."/>
            <person name="Kronstad J.W."/>
            <person name="Lodge J.K."/>
            <person name="Heitman J."/>
            <person name="Davis R.W."/>
            <person name="Fraser C.M."/>
            <person name="Hyman R.W."/>
        </authorList>
    </citation>
    <scope>NUCLEOTIDE SEQUENCE [LARGE SCALE GENOMIC DNA]</scope>
    <source>
        <strain evidence="7">JEC21 / ATCC MYA-565</strain>
    </source>
</reference>
<feature type="region of interest" description="Disordered" evidence="1">
    <location>
        <begin position="145"/>
        <end position="180"/>
    </location>
</feature>
<feature type="domain" description="Trs120/TRAPPC9 third Ig-like" evidence="4">
    <location>
        <begin position="1537"/>
        <end position="1673"/>
    </location>
</feature>